<dbReference type="SUPFAM" id="SSF46689">
    <property type="entry name" value="Homeodomain-like"/>
    <property type="match status" value="1"/>
</dbReference>
<accession>A0A7H1QD01</accession>
<evidence type="ECO:0000256" key="2">
    <source>
        <dbReference type="ARBA" id="ARBA00023125"/>
    </source>
</evidence>
<evidence type="ECO:0000256" key="5">
    <source>
        <dbReference type="SAM" id="MobiDB-lite"/>
    </source>
</evidence>
<dbReference type="Proteomes" id="UP000516422">
    <property type="component" value="Plasmid pSGRIFU1"/>
</dbReference>
<dbReference type="PROSITE" id="PS01081">
    <property type="entry name" value="HTH_TETR_1"/>
    <property type="match status" value="1"/>
</dbReference>
<dbReference type="InterPro" id="IPR050109">
    <property type="entry name" value="HTH-type_TetR-like_transc_reg"/>
</dbReference>
<dbReference type="Pfam" id="PF21935">
    <property type="entry name" value="TetR_C_45"/>
    <property type="match status" value="1"/>
</dbReference>
<gene>
    <name evidence="7" type="ORF">HEP81_07953</name>
</gene>
<dbReference type="PRINTS" id="PR00455">
    <property type="entry name" value="HTHTETR"/>
</dbReference>
<protein>
    <submittedName>
        <fullName evidence="7">Regulatory protein</fullName>
    </submittedName>
</protein>
<evidence type="ECO:0000256" key="4">
    <source>
        <dbReference type="PROSITE-ProRule" id="PRU00335"/>
    </source>
</evidence>
<reference evidence="7 8" key="1">
    <citation type="submission" date="2020-04" db="EMBL/GenBank/DDBJ databases">
        <title>Characterization and engineering of Streptomyces griseofuscus DSM40191 as a potential heterologous host for expression of BGCs.</title>
        <authorList>
            <person name="Gren T."/>
            <person name="Whitford C.M."/>
            <person name="Mohite O.S."/>
            <person name="Joergensen T.S."/>
            <person name="Nielsen J.B."/>
            <person name="Lee S.Y."/>
            <person name="Weber T."/>
        </authorList>
    </citation>
    <scope>NUCLEOTIDE SEQUENCE [LARGE SCALE GENOMIC DNA]</scope>
    <source>
        <strain evidence="7 8">DSM 40191</strain>
        <plasmid evidence="7 8">pSGRIFU1</plasmid>
    </source>
</reference>
<dbReference type="RefSeq" id="WP_063755258.1">
    <property type="nucleotide sequence ID" value="NZ_CP051007.1"/>
</dbReference>
<dbReference type="PROSITE" id="PS50977">
    <property type="entry name" value="HTH_TETR_2"/>
    <property type="match status" value="1"/>
</dbReference>
<name>A0A7H1QD01_9ACTN</name>
<dbReference type="EMBL" id="CP051007">
    <property type="protein sequence ID" value="QNT98181.1"/>
    <property type="molecule type" value="Genomic_DNA"/>
</dbReference>
<dbReference type="InterPro" id="IPR054126">
    <property type="entry name" value="CprB_TetR_C"/>
</dbReference>
<keyword evidence="2 4" id="KW-0238">DNA-binding</keyword>
<evidence type="ECO:0000259" key="6">
    <source>
        <dbReference type="PROSITE" id="PS50977"/>
    </source>
</evidence>
<feature type="region of interest" description="Disordered" evidence="5">
    <location>
        <begin position="198"/>
        <end position="228"/>
    </location>
</feature>
<dbReference type="Pfam" id="PF00440">
    <property type="entry name" value="TetR_N"/>
    <property type="match status" value="1"/>
</dbReference>
<dbReference type="InterPro" id="IPR036271">
    <property type="entry name" value="Tet_transcr_reg_TetR-rel_C_sf"/>
</dbReference>
<feature type="DNA-binding region" description="H-T-H motif" evidence="4">
    <location>
        <begin position="31"/>
        <end position="50"/>
    </location>
</feature>
<keyword evidence="7" id="KW-0614">Plasmid</keyword>
<evidence type="ECO:0000256" key="1">
    <source>
        <dbReference type="ARBA" id="ARBA00023015"/>
    </source>
</evidence>
<dbReference type="GO" id="GO:0000976">
    <property type="term" value="F:transcription cis-regulatory region binding"/>
    <property type="evidence" value="ECO:0007669"/>
    <property type="project" value="TreeGrafter"/>
</dbReference>
<dbReference type="InterPro" id="IPR009057">
    <property type="entry name" value="Homeodomain-like_sf"/>
</dbReference>
<sequence length="228" mass="24499">MAMQERAVRTRTSLLRAAAAVFAEEGYVPSSLAAISKRAGVSNGALHFHFENKKALARAVEDQAADAVRRLVQPVHGAETGALQAVVDATYGLLGSFLDDIVVRAGFELGSQHALGPEARMLHVWHEWVDQTLHRAKAEGQLAPGVSPGDAAKAVVAVAVGLRVLAVGDPRWLAERRIAAFWELLLASIAAEPGRIRVRPRSREQAHRGRSGARRPTAAAPRQDPARQ</sequence>
<evidence type="ECO:0000313" key="7">
    <source>
        <dbReference type="EMBL" id="QNT98181.1"/>
    </source>
</evidence>
<dbReference type="PANTHER" id="PTHR30055:SF234">
    <property type="entry name" value="HTH-TYPE TRANSCRIPTIONAL REGULATOR BETI"/>
    <property type="match status" value="1"/>
</dbReference>
<dbReference type="GeneID" id="91467439"/>
<keyword evidence="3" id="KW-0804">Transcription</keyword>
<dbReference type="InterPro" id="IPR023772">
    <property type="entry name" value="DNA-bd_HTH_TetR-type_CS"/>
</dbReference>
<organism evidence="7 8">
    <name type="scientific">Streptomyces griseofuscus</name>
    <dbReference type="NCBI Taxonomy" id="146922"/>
    <lineage>
        <taxon>Bacteria</taxon>
        <taxon>Bacillati</taxon>
        <taxon>Actinomycetota</taxon>
        <taxon>Actinomycetes</taxon>
        <taxon>Kitasatosporales</taxon>
        <taxon>Streptomycetaceae</taxon>
        <taxon>Streptomyces</taxon>
    </lineage>
</organism>
<dbReference type="KEGG" id="sgf:HEP81_07953"/>
<dbReference type="PANTHER" id="PTHR30055">
    <property type="entry name" value="HTH-TYPE TRANSCRIPTIONAL REGULATOR RUTR"/>
    <property type="match status" value="1"/>
</dbReference>
<dbReference type="SUPFAM" id="SSF48498">
    <property type="entry name" value="Tetracyclin repressor-like, C-terminal domain"/>
    <property type="match status" value="1"/>
</dbReference>
<geneLocation type="plasmid" evidence="7 8">
    <name>pSGRIFU1</name>
</geneLocation>
<proteinExistence type="predicted"/>
<feature type="domain" description="HTH tetR-type" evidence="6">
    <location>
        <begin position="8"/>
        <end position="68"/>
    </location>
</feature>
<dbReference type="AlphaFoldDB" id="A0A7H1QD01"/>
<dbReference type="GO" id="GO:0003700">
    <property type="term" value="F:DNA-binding transcription factor activity"/>
    <property type="evidence" value="ECO:0007669"/>
    <property type="project" value="TreeGrafter"/>
</dbReference>
<keyword evidence="1" id="KW-0805">Transcription regulation</keyword>
<dbReference type="InterPro" id="IPR047923">
    <property type="entry name" value="ArpA-like"/>
</dbReference>
<evidence type="ECO:0000256" key="3">
    <source>
        <dbReference type="ARBA" id="ARBA00023163"/>
    </source>
</evidence>
<evidence type="ECO:0000313" key="8">
    <source>
        <dbReference type="Proteomes" id="UP000516422"/>
    </source>
</evidence>
<dbReference type="NCBIfam" id="NF041196">
    <property type="entry name" value="ScbR_bind_reg"/>
    <property type="match status" value="1"/>
</dbReference>
<dbReference type="Gene3D" id="1.10.357.10">
    <property type="entry name" value="Tetracycline Repressor, domain 2"/>
    <property type="match status" value="1"/>
</dbReference>
<dbReference type="InterPro" id="IPR001647">
    <property type="entry name" value="HTH_TetR"/>
</dbReference>